<sequence length="268" mass="30570">MKQRFKAVVSYDGFDYAGWQIQPAERGATIQQTIQDAISVICQQPVSITGSGRTDAQVHAWGQVFHFDVDFSLNAFQWKRAINGHLPKDIHIRSIEAVDSRFHARFDAIGKRYEYRIQLGEANVFTRRYAFQSPWTLNVQAMREGAAYLIGEHDFSSFCANSRAEMPDQVRTITRLELAEENDQLRLIFEGSGFLRYMVRMMTGTLIEVGRGRLAPQDVQWMLQAQDKQICHFNAKPQGLTLVEVYYPAAAAEAPSDDSALNRKQKEK</sequence>
<comment type="caution">
    <text evidence="4">Lacks conserved residue(s) required for the propagation of feature annotation.</text>
</comment>
<evidence type="ECO:0000256" key="6">
    <source>
        <dbReference type="PIRSR" id="PIRSR001430-2"/>
    </source>
</evidence>
<dbReference type="Proteomes" id="UP000284178">
    <property type="component" value="Unassembled WGS sequence"/>
</dbReference>
<feature type="domain" description="Pseudouridine synthase I TruA alpha/beta" evidence="8">
    <location>
        <begin position="146"/>
        <end position="248"/>
    </location>
</feature>
<evidence type="ECO:0000256" key="4">
    <source>
        <dbReference type="HAMAP-Rule" id="MF_00171"/>
    </source>
</evidence>
<feature type="binding site" evidence="4 6">
    <location>
        <position position="113"/>
    </location>
    <ligand>
        <name>substrate</name>
    </ligand>
</feature>
<feature type="active site" description="Nucleophile" evidence="4 5">
    <location>
        <position position="55"/>
    </location>
</feature>
<dbReference type="PIRSF" id="PIRSF001430">
    <property type="entry name" value="tRNA_psdUrid_synth"/>
    <property type="match status" value="1"/>
</dbReference>
<dbReference type="PANTHER" id="PTHR11142">
    <property type="entry name" value="PSEUDOURIDYLATE SYNTHASE"/>
    <property type="match status" value="1"/>
</dbReference>
<dbReference type="InterPro" id="IPR001406">
    <property type="entry name" value="PsdUridine_synth_TruA"/>
</dbReference>
<evidence type="ECO:0000256" key="2">
    <source>
        <dbReference type="ARBA" id="ARBA00022694"/>
    </source>
</evidence>
<dbReference type="Gene3D" id="3.30.70.660">
    <property type="entry name" value="Pseudouridine synthase I, catalytic domain, C-terminal subdomain"/>
    <property type="match status" value="1"/>
</dbReference>
<dbReference type="InterPro" id="IPR020097">
    <property type="entry name" value="PsdUridine_synth_TruA_a/b_dom"/>
</dbReference>
<evidence type="ECO:0000256" key="3">
    <source>
        <dbReference type="ARBA" id="ARBA00023235"/>
    </source>
</evidence>
<dbReference type="CDD" id="cd02570">
    <property type="entry name" value="PseudoU_synth_EcTruA"/>
    <property type="match status" value="1"/>
</dbReference>
<keyword evidence="3 4" id="KW-0413">Isomerase</keyword>
<dbReference type="EC" id="5.4.99.12" evidence="4"/>
<dbReference type="InterPro" id="IPR020094">
    <property type="entry name" value="TruA/RsuA/RluB/E/F_N"/>
</dbReference>
<proteinExistence type="inferred from homology"/>
<keyword evidence="2 4" id="KW-0819">tRNA processing</keyword>
<name>A0A412FF44_9FIRM</name>
<comment type="catalytic activity">
    <reaction evidence="4 7">
        <text>uridine(38/39/40) in tRNA = pseudouridine(38/39/40) in tRNA</text>
        <dbReference type="Rhea" id="RHEA:22376"/>
        <dbReference type="Rhea" id="RHEA-COMP:10085"/>
        <dbReference type="Rhea" id="RHEA-COMP:10087"/>
        <dbReference type="ChEBI" id="CHEBI:65314"/>
        <dbReference type="ChEBI" id="CHEBI:65315"/>
        <dbReference type="EC" id="5.4.99.12"/>
    </reaction>
</comment>
<evidence type="ECO:0000256" key="7">
    <source>
        <dbReference type="RuleBase" id="RU003792"/>
    </source>
</evidence>
<dbReference type="GeneID" id="83017184"/>
<accession>A0A412FF44</accession>
<gene>
    <name evidence="4" type="primary">truA</name>
    <name evidence="9" type="ORF">DWY25_17470</name>
</gene>
<evidence type="ECO:0000313" key="10">
    <source>
        <dbReference type="Proteomes" id="UP000284178"/>
    </source>
</evidence>
<keyword evidence="10" id="KW-1185">Reference proteome</keyword>
<evidence type="ECO:0000259" key="8">
    <source>
        <dbReference type="Pfam" id="PF01416"/>
    </source>
</evidence>
<dbReference type="PANTHER" id="PTHR11142:SF0">
    <property type="entry name" value="TRNA PSEUDOURIDINE SYNTHASE-LIKE 1"/>
    <property type="match status" value="1"/>
</dbReference>
<comment type="subunit">
    <text evidence="4">Homodimer.</text>
</comment>
<reference evidence="9 10" key="1">
    <citation type="submission" date="2018-08" db="EMBL/GenBank/DDBJ databases">
        <title>A genome reference for cultivated species of the human gut microbiota.</title>
        <authorList>
            <person name="Zou Y."/>
            <person name="Xue W."/>
            <person name="Luo G."/>
        </authorList>
    </citation>
    <scope>NUCLEOTIDE SEQUENCE [LARGE SCALE GENOMIC DNA]</scope>
    <source>
        <strain evidence="9 10">AF24-29</strain>
    </source>
</reference>
<dbReference type="EMBL" id="QRUP01000038">
    <property type="protein sequence ID" value="RGR66772.1"/>
    <property type="molecule type" value="Genomic_DNA"/>
</dbReference>
<dbReference type="HAMAP" id="MF_00171">
    <property type="entry name" value="TruA"/>
    <property type="match status" value="1"/>
</dbReference>
<comment type="similarity">
    <text evidence="1 4 7">Belongs to the tRNA pseudouridine synthase TruA family.</text>
</comment>
<dbReference type="InterPro" id="IPR020095">
    <property type="entry name" value="PsdUridine_synth_TruA_C"/>
</dbReference>
<comment type="function">
    <text evidence="4">Formation of pseudouridine at positions 38, 39 and 40 in the anticodon stem and loop of transfer RNAs.</text>
</comment>
<dbReference type="GO" id="GO:0031119">
    <property type="term" value="P:tRNA pseudouridine synthesis"/>
    <property type="evidence" value="ECO:0007669"/>
    <property type="project" value="UniProtKB-UniRule"/>
</dbReference>
<organism evidence="9 10">
    <name type="scientific">Holdemania filiformis</name>
    <dbReference type="NCBI Taxonomy" id="61171"/>
    <lineage>
        <taxon>Bacteria</taxon>
        <taxon>Bacillati</taxon>
        <taxon>Bacillota</taxon>
        <taxon>Erysipelotrichia</taxon>
        <taxon>Erysipelotrichales</taxon>
        <taxon>Erysipelotrichaceae</taxon>
        <taxon>Holdemania</taxon>
    </lineage>
</organism>
<evidence type="ECO:0000256" key="1">
    <source>
        <dbReference type="ARBA" id="ARBA00009375"/>
    </source>
</evidence>
<feature type="domain" description="Pseudouridine synthase I TruA alpha/beta" evidence="8">
    <location>
        <begin position="7"/>
        <end position="107"/>
    </location>
</feature>
<dbReference type="FunFam" id="3.30.70.580:FF:000001">
    <property type="entry name" value="tRNA pseudouridine synthase A"/>
    <property type="match status" value="1"/>
</dbReference>
<dbReference type="SUPFAM" id="SSF55120">
    <property type="entry name" value="Pseudouridine synthase"/>
    <property type="match status" value="1"/>
</dbReference>
<dbReference type="Gene3D" id="3.30.70.580">
    <property type="entry name" value="Pseudouridine synthase I, catalytic domain, N-terminal subdomain"/>
    <property type="match status" value="1"/>
</dbReference>
<dbReference type="Pfam" id="PF01416">
    <property type="entry name" value="PseudoU_synth_1"/>
    <property type="match status" value="2"/>
</dbReference>
<dbReference type="GO" id="GO:0003723">
    <property type="term" value="F:RNA binding"/>
    <property type="evidence" value="ECO:0007669"/>
    <property type="project" value="InterPro"/>
</dbReference>
<comment type="caution">
    <text evidence="9">The sequence shown here is derived from an EMBL/GenBank/DDBJ whole genome shotgun (WGS) entry which is preliminary data.</text>
</comment>
<dbReference type="NCBIfam" id="TIGR00071">
    <property type="entry name" value="hisT_truA"/>
    <property type="match status" value="1"/>
</dbReference>
<dbReference type="RefSeq" id="WP_117896402.1">
    <property type="nucleotide sequence ID" value="NZ_CABJCV010000038.1"/>
</dbReference>
<protein>
    <recommendedName>
        <fullName evidence="4">tRNA pseudouridine synthase A</fullName>
        <ecNumber evidence="4">5.4.99.12</ecNumber>
    </recommendedName>
    <alternativeName>
        <fullName evidence="4">tRNA pseudouridine(38-40) synthase</fullName>
    </alternativeName>
    <alternativeName>
        <fullName evidence="4">tRNA pseudouridylate synthase I</fullName>
    </alternativeName>
    <alternativeName>
        <fullName evidence="4">tRNA-uridine isomerase I</fullName>
    </alternativeName>
</protein>
<evidence type="ECO:0000256" key="5">
    <source>
        <dbReference type="PIRSR" id="PIRSR001430-1"/>
    </source>
</evidence>
<dbReference type="AlphaFoldDB" id="A0A412FF44"/>
<dbReference type="GO" id="GO:0160147">
    <property type="term" value="F:tRNA pseudouridine(38-40) synthase activity"/>
    <property type="evidence" value="ECO:0007669"/>
    <property type="project" value="UniProtKB-EC"/>
</dbReference>
<dbReference type="InterPro" id="IPR020103">
    <property type="entry name" value="PsdUridine_synth_cat_dom_sf"/>
</dbReference>
<evidence type="ECO:0000313" key="9">
    <source>
        <dbReference type="EMBL" id="RGR66772.1"/>
    </source>
</evidence>